<evidence type="ECO:0000256" key="1">
    <source>
        <dbReference type="SAM" id="Phobius"/>
    </source>
</evidence>
<feature type="transmembrane region" description="Helical" evidence="1">
    <location>
        <begin position="149"/>
        <end position="170"/>
    </location>
</feature>
<dbReference type="EMBL" id="JAYGHG010000030">
    <property type="protein sequence ID" value="MEA5582892.1"/>
    <property type="molecule type" value="Genomic_DNA"/>
</dbReference>
<dbReference type="InterPro" id="IPR001646">
    <property type="entry name" value="5peptide_repeat"/>
</dbReference>
<dbReference type="PANTHER" id="PTHR14136:SF17">
    <property type="entry name" value="BTB_POZ DOMAIN-CONTAINING PROTEIN KCTD9"/>
    <property type="match status" value="1"/>
</dbReference>
<keyword evidence="4" id="KW-1185">Reference proteome</keyword>
<name>A0ABU5UH58_9CYAN</name>
<feature type="transmembrane region" description="Helical" evidence="1">
    <location>
        <begin position="57"/>
        <end position="84"/>
    </location>
</feature>
<evidence type="ECO:0000313" key="3">
    <source>
        <dbReference type="EMBL" id="MEA5582892.1"/>
    </source>
</evidence>
<proteinExistence type="predicted"/>
<feature type="domain" description="CHAT" evidence="2">
    <location>
        <begin position="594"/>
        <end position="757"/>
    </location>
</feature>
<dbReference type="Gene3D" id="2.160.20.80">
    <property type="entry name" value="E3 ubiquitin-protein ligase SopA"/>
    <property type="match status" value="2"/>
</dbReference>
<keyword evidence="1" id="KW-1133">Transmembrane helix</keyword>
<dbReference type="InterPro" id="IPR024983">
    <property type="entry name" value="CHAT_dom"/>
</dbReference>
<dbReference type="Proteomes" id="UP001302120">
    <property type="component" value="Unassembled WGS sequence"/>
</dbReference>
<gene>
    <name evidence="3" type="ORF">VB620_16270</name>
</gene>
<organism evidence="3 4">
    <name type="scientific">Nodularia harveyana UHCC-0300</name>
    <dbReference type="NCBI Taxonomy" id="2974287"/>
    <lineage>
        <taxon>Bacteria</taxon>
        <taxon>Bacillati</taxon>
        <taxon>Cyanobacteriota</taxon>
        <taxon>Cyanophyceae</taxon>
        <taxon>Nostocales</taxon>
        <taxon>Nodulariaceae</taxon>
        <taxon>Nodularia</taxon>
    </lineage>
</organism>
<reference evidence="3 4" key="1">
    <citation type="submission" date="2023-12" db="EMBL/GenBank/DDBJ databases">
        <title>Baltic Sea Cyanobacteria.</title>
        <authorList>
            <person name="Delbaje E."/>
            <person name="Fewer D.P."/>
            <person name="Shishido T.K."/>
        </authorList>
    </citation>
    <scope>NUCLEOTIDE SEQUENCE [LARGE SCALE GENOMIC DNA]</scope>
    <source>
        <strain evidence="3 4">UHCC-0300</strain>
    </source>
</reference>
<dbReference type="SUPFAM" id="SSF141571">
    <property type="entry name" value="Pentapeptide repeat-like"/>
    <property type="match status" value="1"/>
</dbReference>
<dbReference type="InterPro" id="IPR051082">
    <property type="entry name" value="Pentapeptide-BTB/POZ_domain"/>
</dbReference>
<dbReference type="RefSeq" id="WP_323197204.1">
    <property type="nucleotide sequence ID" value="NZ_JAYGHG010000030.1"/>
</dbReference>
<protein>
    <submittedName>
        <fullName evidence="3">Pentapeptide repeat-containing protein</fullName>
    </submittedName>
</protein>
<evidence type="ECO:0000313" key="4">
    <source>
        <dbReference type="Proteomes" id="UP001302120"/>
    </source>
</evidence>
<evidence type="ECO:0000259" key="2">
    <source>
        <dbReference type="Pfam" id="PF12770"/>
    </source>
</evidence>
<comment type="caution">
    <text evidence="3">The sequence shown here is derived from an EMBL/GenBank/DDBJ whole genome shotgun (WGS) entry which is preliminary data.</text>
</comment>
<keyword evidence="1" id="KW-0812">Transmembrane</keyword>
<dbReference type="Pfam" id="PF00805">
    <property type="entry name" value="Pentapeptide"/>
    <property type="match status" value="3"/>
</dbReference>
<accession>A0ABU5UH58</accession>
<feature type="transmembrane region" description="Helical" evidence="1">
    <location>
        <begin position="96"/>
        <end position="115"/>
    </location>
</feature>
<feature type="transmembrane region" description="Helical" evidence="1">
    <location>
        <begin position="177"/>
        <end position="197"/>
    </location>
</feature>
<feature type="transmembrane region" description="Helical" evidence="1">
    <location>
        <begin position="122"/>
        <end position="143"/>
    </location>
</feature>
<dbReference type="PANTHER" id="PTHR14136">
    <property type="entry name" value="BTB_POZ DOMAIN-CONTAINING PROTEIN KCTD9"/>
    <property type="match status" value="1"/>
</dbReference>
<dbReference type="Pfam" id="PF12770">
    <property type="entry name" value="CHAT"/>
    <property type="match status" value="1"/>
</dbReference>
<keyword evidence="1" id="KW-0472">Membrane</keyword>
<sequence length="786" mass="85985">MFKDFSGQNLCGKSFKGEDLSGANFQGADLRGASFTKAILKEANFSYTNSGLQSIKIFYLVVFSLLLVALAGIIAGLGGIFAFYFTLHPKTTDIAIISNTFILFSLSIFIGITFWKDFLYGLLLGLLVLVPSLLIALALIGHITAISQAFFVGIGALSSIATSLAAIALAQTVIIMILNSVPIAIFGSFILAIVSAANLPTIESTTTTAIISVLGSYIAWQASKGAEKFTWIQKIAVAAAATGGTSFRGADLTDANFTQAKLKSTDFRGAILIRTCFHQVKMLDRVRLGTTYLQNAQARQVLVTGQGQEKNFDRDDLRGVNFQGANLVDASFIGADLSEANLQDADLSRAKLVQTQLNGTDLTGATLTGVYIQDWGITTDTKFDGVRCEYVYMRLPTKEKPDPLRKPDNHKEVFADGEFGDFIKPIFDTLDLYHNQDVDPRAIAISFKQLAENHPDADLRIVGMEVRGEDKFLLRAKTAATSDKSELSSEYFATYNKIKGLPERKIKLLLEEKDSRIRSLENMVNTALQTPKFYAENYNNQGDTMPQGSKKESNFNLQNAQFGGGLVNADTVNAEQIGGDITNYGQQQQQKEAQTETHNSAVKIILILASNPQNTTPLRLDEEVREIDAGLQRAKKRELFDLKQRWAVRVQDVYQALLDFKPQIVHFSGHGSEDDGLALENKAGNLKLVDTEALAKLFELFSTTIECIVLNACYSEVQASAIAKYIPYVIGMNQAIGDKAAVKFATGFYNALGAGESVEFAYKLGCNVIQLDGIPEHLTPVLIKKQ</sequence>